<dbReference type="AlphaFoldDB" id="A0A2G9T8Q7"/>
<name>A0A2G9T8Q7_TELCI</name>
<accession>A0A2G9T8Q7</accession>
<reference evidence="1 2" key="1">
    <citation type="submission" date="2015-09" db="EMBL/GenBank/DDBJ databases">
        <title>Draft genome of the parasitic nematode Teladorsagia circumcincta isolate WARC Sus (inbred).</title>
        <authorList>
            <person name="Mitreva M."/>
        </authorList>
    </citation>
    <scope>NUCLEOTIDE SEQUENCE [LARGE SCALE GENOMIC DNA]</scope>
    <source>
        <strain evidence="1 2">S</strain>
    </source>
</reference>
<sequence length="27" mass="3113">MAHIKPWLEIFTGLSLVVDRKVTTFLP</sequence>
<organism evidence="1 2">
    <name type="scientific">Teladorsagia circumcincta</name>
    <name type="common">Brown stomach worm</name>
    <name type="synonym">Ostertagia circumcincta</name>
    <dbReference type="NCBI Taxonomy" id="45464"/>
    <lineage>
        <taxon>Eukaryota</taxon>
        <taxon>Metazoa</taxon>
        <taxon>Ecdysozoa</taxon>
        <taxon>Nematoda</taxon>
        <taxon>Chromadorea</taxon>
        <taxon>Rhabditida</taxon>
        <taxon>Rhabditina</taxon>
        <taxon>Rhabditomorpha</taxon>
        <taxon>Strongyloidea</taxon>
        <taxon>Trichostrongylidae</taxon>
        <taxon>Teladorsagia</taxon>
    </lineage>
</organism>
<proteinExistence type="predicted"/>
<protein>
    <submittedName>
        <fullName evidence="1">Uncharacterized protein</fullName>
    </submittedName>
</protein>
<evidence type="ECO:0000313" key="1">
    <source>
        <dbReference type="EMBL" id="PIO54314.1"/>
    </source>
</evidence>
<dbReference type="EMBL" id="KZ398421">
    <property type="protein sequence ID" value="PIO54314.1"/>
    <property type="molecule type" value="Genomic_DNA"/>
</dbReference>
<gene>
    <name evidence="1" type="ORF">TELCIR_24326</name>
</gene>
<dbReference type="Proteomes" id="UP000230423">
    <property type="component" value="Unassembled WGS sequence"/>
</dbReference>
<keyword evidence="2" id="KW-1185">Reference proteome</keyword>
<evidence type="ECO:0000313" key="2">
    <source>
        <dbReference type="Proteomes" id="UP000230423"/>
    </source>
</evidence>